<evidence type="ECO:0000313" key="1">
    <source>
        <dbReference type="EMBL" id="MBO8414967.1"/>
    </source>
</evidence>
<dbReference type="EMBL" id="JADINH010000018">
    <property type="protein sequence ID" value="MBO8414967.1"/>
    <property type="molecule type" value="Genomic_DNA"/>
</dbReference>
<dbReference type="Proteomes" id="UP000823631">
    <property type="component" value="Unassembled WGS sequence"/>
</dbReference>
<reference evidence="1" key="2">
    <citation type="journal article" date="2021" name="PeerJ">
        <title>Extensive microbial diversity within the chicken gut microbiome revealed by metagenomics and culture.</title>
        <authorList>
            <person name="Gilroy R."/>
            <person name="Ravi A."/>
            <person name="Getino M."/>
            <person name="Pursley I."/>
            <person name="Horton D.L."/>
            <person name="Alikhan N.F."/>
            <person name="Baker D."/>
            <person name="Gharbi K."/>
            <person name="Hall N."/>
            <person name="Watson M."/>
            <person name="Adriaenssens E.M."/>
            <person name="Foster-Nyarko E."/>
            <person name="Jarju S."/>
            <person name="Secka A."/>
            <person name="Antonio M."/>
            <person name="Oren A."/>
            <person name="Chaudhuri R.R."/>
            <person name="La Ragione R."/>
            <person name="Hildebrand F."/>
            <person name="Pallen M.J."/>
        </authorList>
    </citation>
    <scope>NUCLEOTIDE SEQUENCE</scope>
    <source>
        <strain evidence="1">17213</strain>
    </source>
</reference>
<name>A0A9D9GN05_9GAMM</name>
<dbReference type="AlphaFoldDB" id="A0A9D9GN05"/>
<gene>
    <name evidence="1" type="ORF">IAB19_01115</name>
</gene>
<protein>
    <submittedName>
        <fullName evidence="1">Uncharacterized protein</fullName>
    </submittedName>
</protein>
<comment type="caution">
    <text evidence="1">The sequence shown here is derived from an EMBL/GenBank/DDBJ whole genome shotgun (WGS) entry which is preliminary data.</text>
</comment>
<reference evidence="1" key="1">
    <citation type="submission" date="2020-10" db="EMBL/GenBank/DDBJ databases">
        <authorList>
            <person name="Gilroy R."/>
        </authorList>
    </citation>
    <scope>NUCLEOTIDE SEQUENCE</scope>
    <source>
        <strain evidence="1">17213</strain>
    </source>
</reference>
<evidence type="ECO:0000313" key="2">
    <source>
        <dbReference type="Proteomes" id="UP000823631"/>
    </source>
</evidence>
<accession>A0A9D9GN05</accession>
<proteinExistence type="predicted"/>
<organism evidence="1 2">
    <name type="scientific">Candidatus Avisuccinivibrio stercorigallinarum</name>
    <dbReference type="NCBI Taxonomy" id="2840704"/>
    <lineage>
        <taxon>Bacteria</taxon>
        <taxon>Pseudomonadati</taxon>
        <taxon>Pseudomonadota</taxon>
        <taxon>Gammaproteobacteria</taxon>
        <taxon>Aeromonadales</taxon>
        <taxon>Succinivibrionaceae</taxon>
        <taxon>Succinivibrionaceae incertae sedis</taxon>
        <taxon>Candidatus Avisuccinivibrio</taxon>
    </lineage>
</organism>
<sequence>MPNNSLYFLDIYMPNEGEPETALEAAVLRYAPSEGRPSVYLHTLLKPKVPNRVRWSNAYYYFDQKIKRDDILKRPDLPTLDELLSRDFLKDKSVVCFNPGIEPYRSLVKNAHAVYSILESWLDVYANDEHASKLLKPAQMLEHIGLPCENKSNTSYTKLLCELQSLTAIWSVLESIKRDRQMRRPGKPLQHSSGVAFTQTWPLPDVESGYFEEAARARSFTDIRPKVLRSIFSDALPDYLEWTQISVYSHDWLFYRRQLPNVSHLGSRINSMADLIFNRVLDMNMKFWVLIYYSIYNKKTEYAQEIALKDGQFAQLSTAIKDDFSVFIISHLDDFLDSRQRQTLLKSIIHQVMGEQARSTFEHYDYDALFKENKVHRNDSPILFKSAKPNGSNIRCFKEIRRKDSGEVLYRRYEISGSDKDRGQCIEYVNELFRQFMREVQDPFAKVWTPDILRQWVMYITGFTWQELTSDQIVPGSNTQLEAARQLLRSMIEDESRPWKQELRSCLIQVVNAINQNVDAAYHYQFTFQGISVEVDVQQRQKPSFFSRLFNL</sequence>